<dbReference type="Proteomes" id="UP000523079">
    <property type="component" value="Unassembled WGS sequence"/>
</dbReference>
<proteinExistence type="predicted"/>
<dbReference type="InterPro" id="IPR001387">
    <property type="entry name" value="Cro/C1-type_HTH"/>
</dbReference>
<dbReference type="RefSeq" id="WP_182559254.1">
    <property type="nucleotide sequence ID" value="NZ_JACGWT010000002.1"/>
</dbReference>
<sequence length="250" mass="28513">MNERLRSQMKRRGYSPGRLARACDVNIKTVERWIAHDRIPHRETRWAVARELDADEVYLWPGLLDDQDDSQRQGTVESELLGVYPDRASVPRDVWVQLLGSATRHIDFLVYAGTSMANLNPRIGAMLAERAAAGVSVRLCWGDPDSQAVDVRDREEGLRGTLAAKIRASLTYYRELMDVDNVEIRLHGTTLYASIFRFDDTMLVNPHMWGAPASANPTLHLRRLEGSTWFDGYRRSFDAVWDTAQIWEPA</sequence>
<evidence type="ECO:0000313" key="3">
    <source>
        <dbReference type="Proteomes" id="UP000523079"/>
    </source>
</evidence>
<dbReference type="SUPFAM" id="SSF47413">
    <property type="entry name" value="lambda repressor-like DNA-binding domains"/>
    <property type="match status" value="1"/>
</dbReference>
<name>A0A7W3P574_9ACTN</name>
<dbReference type="GO" id="GO:0003677">
    <property type="term" value="F:DNA binding"/>
    <property type="evidence" value="ECO:0007669"/>
    <property type="project" value="InterPro"/>
</dbReference>
<evidence type="ECO:0000259" key="1">
    <source>
        <dbReference type="SMART" id="SM00530"/>
    </source>
</evidence>
<organism evidence="2 3">
    <name type="scientific">Microlunatus kandeliicorticis</name>
    <dbReference type="NCBI Taxonomy" id="1759536"/>
    <lineage>
        <taxon>Bacteria</taxon>
        <taxon>Bacillati</taxon>
        <taxon>Actinomycetota</taxon>
        <taxon>Actinomycetes</taxon>
        <taxon>Propionibacteriales</taxon>
        <taxon>Propionibacteriaceae</taxon>
        <taxon>Microlunatus</taxon>
    </lineage>
</organism>
<protein>
    <submittedName>
        <fullName evidence="2">Transcriptional regulator with XRE-family HTH domain</fullName>
    </submittedName>
</protein>
<reference evidence="2 3" key="1">
    <citation type="submission" date="2020-07" db="EMBL/GenBank/DDBJ databases">
        <title>Sequencing the genomes of 1000 actinobacteria strains.</title>
        <authorList>
            <person name="Klenk H.-P."/>
        </authorList>
    </citation>
    <scope>NUCLEOTIDE SEQUENCE [LARGE SCALE GENOMIC DNA]</scope>
    <source>
        <strain evidence="2 3">DSM 100723</strain>
    </source>
</reference>
<dbReference type="InterPro" id="IPR010982">
    <property type="entry name" value="Lambda_DNA-bd_dom_sf"/>
</dbReference>
<evidence type="ECO:0000313" key="2">
    <source>
        <dbReference type="EMBL" id="MBA8793666.1"/>
    </source>
</evidence>
<feature type="domain" description="HTH cro/C1-type" evidence="1">
    <location>
        <begin position="4"/>
        <end position="59"/>
    </location>
</feature>
<gene>
    <name evidence="2" type="ORF">FHX74_001271</name>
</gene>
<dbReference type="CDD" id="cd00093">
    <property type="entry name" value="HTH_XRE"/>
    <property type="match status" value="1"/>
</dbReference>
<accession>A0A7W3P574</accession>
<dbReference type="AlphaFoldDB" id="A0A7W3P574"/>
<dbReference type="EMBL" id="JACGWT010000002">
    <property type="protein sequence ID" value="MBA8793666.1"/>
    <property type="molecule type" value="Genomic_DNA"/>
</dbReference>
<comment type="caution">
    <text evidence="2">The sequence shown here is derived from an EMBL/GenBank/DDBJ whole genome shotgun (WGS) entry which is preliminary data.</text>
</comment>
<keyword evidence="3" id="KW-1185">Reference proteome</keyword>
<dbReference type="SMART" id="SM00530">
    <property type="entry name" value="HTH_XRE"/>
    <property type="match status" value="1"/>
</dbReference>
<dbReference type="SUPFAM" id="SSF56024">
    <property type="entry name" value="Phospholipase D/nuclease"/>
    <property type="match status" value="1"/>
</dbReference>